<dbReference type="VEuPathDB" id="FungiDB:BDEG_27997"/>
<dbReference type="OrthoDB" id="2158658at2759"/>
<dbReference type="GO" id="GO:0008270">
    <property type="term" value="F:zinc ion binding"/>
    <property type="evidence" value="ECO:0007669"/>
    <property type="project" value="UniProtKB-KW"/>
</dbReference>
<feature type="domain" description="C2H2-type" evidence="11">
    <location>
        <begin position="1146"/>
        <end position="1175"/>
    </location>
</feature>
<evidence type="ECO:0000256" key="5">
    <source>
        <dbReference type="ARBA" id="ARBA00022833"/>
    </source>
</evidence>
<proteinExistence type="predicted"/>
<dbReference type="InterPro" id="IPR013087">
    <property type="entry name" value="Znf_C2H2_type"/>
</dbReference>
<keyword evidence="4 9" id="KW-0863">Zinc-finger</keyword>
<feature type="compositionally biased region" description="Low complexity" evidence="10">
    <location>
        <begin position="987"/>
        <end position="997"/>
    </location>
</feature>
<evidence type="ECO:0000256" key="6">
    <source>
        <dbReference type="ARBA" id="ARBA00023015"/>
    </source>
</evidence>
<keyword evidence="3" id="KW-0677">Repeat</keyword>
<feature type="domain" description="C2H2-type" evidence="11">
    <location>
        <begin position="5"/>
        <end position="34"/>
    </location>
</feature>
<evidence type="ECO:0000256" key="9">
    <source>
        <dbReference type="PROSITE-ProRule" id="PRU00042"/>
    </source>
</evidence>
<feature type="domain" description="C2H2-type" evidence="11">
    <location>
        <begin position="1175"/>
        <end position="1203"/>
    </location>
</feature>
<dbReference type="PANTHER" id="PTHR46179">
    <property type="entry name" value="ZINC FINGER PROTEIN"/>
    <property type="match status" value="1"/>
</dbReference>
<organism evidence="12 13">
    <name type="scientific">Batrachochytrium dendrobatidis (strain JEL423)</name>
    <dbReference type="NCBI Taxonomy" id="403673"/>
    <lineage>
        <taxon>Eukaryota</taxon>
        <taxon>Fungi</taxon>
        <taxon>Fungi incertae sedis</taxon>
        <taxon>Chytridiomycota</taxon>
        <taxon>Chytridiomycota incertae sedis</taxon>
        <taxon>Chytridiomycetes</taxon>
        <taxon>Rhizophydiales</taxon>
        <taxon>Rhizophydiales incertae sedis</taxon>
        <taxon>Batrachochytrium</taxon>
    </lineage>
</organism>
<dbReference type="InterPro" id="IPR051061">
    <property type="entry name" value="Zinc_finger_trans_reg"/>
</dbReference>
<dbReference type="PANTHER" id="PTHR46179:SF13">
    <property type="entry name" value="C2H2-TYPE DOMAIN-CONTAINING PROTEIN"/>
    <property type="match status" value="1"/>
</dbReference>
<dbReference type="PROSITE" id="PS00028">
    <property type="entry name" value="ZINC_FINGER_C2H2_1"/>
    <property type="match status" value="4"/>
</dbReference>
<feature type="region of interest" description="Disordered" evidence="10">
    <location>
        <begin position="977"/>
        <end position="1023"/>
    </location>
</feature>
<evidence type="ECO:0000259" key="11">
    <source>
        <dbReference type="PROSITE" id="PS50157"/>
    </source>
</evidence>
<keyword evidence="2" id="KW-0479">Metal-binding</keyword>
<evidence type="ECO:0000256" key="4">
    <source>
        <dbReference type="ARBA" id="ARBA00022771"/>
    </source>
</evidence>
<dbReference type="STRING" id="403673.A0A177WYT9"/>
<reference evidence="12 13" key="2">
    <citation type="submission" date="2016-05" db="EMBL/GenBank/DDBJ databases">
        <title>Lineage-specific infection strategies underlie the spectrum of fungal disease in amphibians.</title>
        <authorList>
            <person name="Cuomo C.A."/>
            <person name="Farrer R.A."/>
            <person name="James T."/>
            <person name="Longcore J."/>
            <person name="Birren B."/>
        </authorList>
    </citation>
    <scope>NUCLEOTIDE SEQUENCE [LARGE SCALE GENOMIC DNA]</scope>
    <source>
        <strain evidence="12 13">JEL423</strain>
    </source>
</reference>
<keyword evidence="5" id="KW-0862">Zinc</keyword>
<dbReference type="InterPro" id="IPR036236">
    <property type="entry name" value="Znf_C2H2_sf"/>
</dbReference>
<dbReference type="SMART" id="SM00355">
    <property type="entry name" value="ZnF_C2H2"/>
    <property type="match status" value="4"/>
</dbReference>
<dbReference type="Pfam" id="PF00096">
    <property type="entry name" value="zf-C2H2"/>
    <property type="match status" value="1"/>
</dbReference>
<evidence type="ECO:0000313" key="13">
    <source>
        <dbReference type="Proteomes" id="UP000077115"/>
    </source>
</evidence>
<dbReference type="Pfam" id="PF09133">
    <property type="entry name" value="SANTA"/>
    <property type="match status" value="1"/>
</dbReference>
<keyword evidence="8" id="KW-0539">Nucleus</keyword>
<comment type="subcellular location">
    <subcellularLocation>
        <location evidence="1">Nucleus</location>
    </subcellularLocation>
</comment>
<feature type="region of interest" description="Disordered" evidence="10">
    <location>
        <begin position="80"/>
        <end position="100"/>
    </location>
</feature>
<name>A0A177WYT9_BATDL</name>
<protein>
    <recommendedName>
        <fullName evidence="11">C2H2-type domain-containing protein</fullName>
    </recommendedName>
</protein>
<feature type="compositionally biased region" description="Low complexity" evidence="10">
    <location>
        <begin position="1132"/>
        <end position="1144"/>
    </location>
</feature>
<dbReference type="SUPFAM" id="SSF57667">
    <property type="entry name" value="beta-beta-alpha zinc fingers"/>
    <property type="match status" value="1"/>
</dbReference>
<feature type="region of interest" description="Disordered" evidence="10">
    <location>
        <begin position="1114"/>
        <end position="1144"/>
    </location>
</feature>
<evidence type="ECO:0000256" key="1">
    <source>
        <dbReference type="ARBA" id="ARBA00004123"/>
    </source>
</evidence>
<keyword evidence="6" id="KW-0805">Transcription regulation</keyword>
<dbReference type="PROSITE" id="PS50157">
    <property type="entry name" value="ZINC_FINGER_C2H2_2"/>
    <property type="match status" value="3"/>
</dbReference>
<dbReference type="GO" id="GO:0006357">
    <property type="term" value="P:regulation of transcription by RNA polymerase II"/>
    <property type="evidence" value="ECO:0007669"/>
    <property type="project" value="TreeGrafter"/>
</dbReference>
<dbReference type="FunFam" id="3.30.160.60:FF:000125">
    <property type="entry name" value="Putative zinc finger protein 143"/>
    <property type="match status" value="1"/>
</dbReference>
<accession>A0A177WYT9</accession>
<evidence type="ECO:0000256" key="2">
    <source>
        <dbReference type="ARBA" id="ARBA00022723"/>
    </source>
</evidence>
<dbReference type="Proteomes" id="UP000077115">
    <property type="component" value="Unassembled WGS sequence"/>
</dbReference>
<evidence type="ECO:0000256" key="10">
    <source>
        <dbReference type="SAM" id="MobiDB-lite"/>
    </source>
</evidence>
<evidence type="ECO:0000256" key="8">
    <source>
        <dbReference type="ARBA" id="ARBA00023242"/>
    </source>
</evidence>
<dbReference type="EMBL" id="DS022313">
    <property type="protein sequence ID" value="OAJ44805.1"/>
    <property type="molecule type" value="Genomic_DNA"/>
</dbReference>
<sequence>MTPWRFCGIICQAAFVRRHDLLRHSRILHRNIRPESNDRQEMDKMCDAAVMDSSNSLNISQASNIDNTIVDNLDQSVNKSSETLKEGPDLGTRGKRKSTTLSKRIRNKCTKTNAAKDDQIQLNVELLGLHPAATVQMPAALSINTKTKMSDKIEELEAMQADTLVVQSSQSPHLTASNVVDRYPHKRQPQTPWYSSTDKYTLDASQQQRSVHGDAEAFYSIPAESQHIPLVQDSFPLKDSLRISSIVDHVLDGDTKQYLLSQSPPQAQFERDPKHPEQLYLLANSAFRGVNCVNQHDSCSLASQSNASVMEHSHGYKKIEHTTHGSRDLCQDRSEHQKLCFRQQEYTNYNALENNPENHFIRDDSSKDSMIHSTGPSSNKIESQENHVISLTSNSANQSKWNDPIDSHNAQPTQHLEWEQRCNVDAFQSDYPVICSQSYGCQLNVPKPHNLVMQSICREQSRSLQALSQVKHWQSCFQKREFSHQNGLHHQKLQKANQQTQKALLDYHHRSNSFSPYNLQWEYPQLEPQQKFHEQQTQHCQIELSLNSDQAPATVALQQNQQFIYAGSPPQHKIDDNNLVCDNPSVPNAQKQHTSIVDTHSIAPTKAFQHIQSRELVKTRVQSISPLHISLPNPKTTPFNALKTGLVRRAEPQSPPRFTNDSKSISCVPILRLTLPFTANLDTLASTEIGNTFPDCTDTLSYFPKAFKVSLDTAYPAKTPEIMSTTAEMSTPLAVANGYTELQLRSSLPSISSLLLPFTESDQTQQPMQPPIKPSTLLPITHRDLSTTRHHHTSEPALNIIAANTIFPPSIPSPQLVAASNSDNVFVSEPNQSSFIPSSPNSYICLRNWFLRKQDVDPMRADAYGGASIWVALAGYLANSTDTAQKDSLWTTSHIVSCIDESRVCTFNGEVYRIIGEMDIQQTLAQGFPLHICEAFKNGFPQNWQSLLTSLVKTNEMQISTQDQSSRPASLTIGAIDMNQSDHSTRRQSSSSISAAHKSSKSENGNLHQAIEKSSTQPPLAHFHSQTQSDNISMTHMSTIIPPTVILSNAPDSTLQELSVSNIIHTGEPQPHSSQFLDVKPIQIPAGSSRNENEITCARSWSKSSNDSNMAVAAKRSTKGTSRHRTTPGAITTSTGSSQSATTGPFRCQHEGCGKVFNRVYKLKSHQAVHEGKQYSCPFCSLPFARRHDLYRHARSIHSQNRKFHCRDCFSGYEKYEQYLRHLTLSKHDRRPITDEIRHKFELETRRIELMKRLRNFDDEDVLAMSALRVHSSQSLPTSPITLQSDAHTYINSRVGLNTSLPEHQQYYHSAVQSPVSSDVTNASGINSHLSVDDTGGPSSKHMVAGLPYTSTTMSLGSPPSTNMPWSPVIRPQKMLQSPRTPAGMFLPPIRGYSQSSSGGGHDELCLSPHPLSTYSGNGSMHSYTDAAELQQSFPNVHTDTYENWSVQIGVKSDGLDPSATHCLRPWMLICGHVHDAFTGKWVWKTSAVVVARHTSTLVQTSDRIVCKLGKPNLHSLRDNLGSDLFDYGIPMNWIEVISARTNVLSTAHPEIEEDEMGTKRCRATSGVDETFCGTPKSTRV</sequence>
<evidence type="ECO:0000313" key="12">
    <source>
        <dbReference type="EMBL" id="OAJ44805.1"/>
    </source>
</evidence>
<dbReference type="InterPro" id="IPR015216">
    <property type="entry name" value="SANTA"/>
</dbReference>
<keyword evidence="7" id="KW-0804">Transcription</keyword>
<reference evidence="12 13" key="1">
    <citation type="submission" date="2006-10" db="EMBL/GenBank/DDBJ databases">
        <title>The Genome Sequence of Batrachochytrium dendrobatidis JEL423.</title>
        <authorList>
            <consortium name="The Broad Institute Genome Sequencing Platform"/>
            <person name="Birren B."/>
            <person name="Lander E."/>
            <person name="Galagan J."/>
            <person name="Cuomo C."/>
            <person name="Devon K."/>
            <person name="Jaffe D."/>
            <person name="Butler J."/>
            <person name="Alvarez P."/>
            <person name="Gnerre S."/>
            <person name="Grabherr M."/>
            <person name="Kleber M."/>
            <person name="Mauceli E."/>
            <person name="Brockman W."/>
            <person name="Young S."/>
            <person name="LaButti K."/>
            <person name="Sykes S."/>
            <person name="DeCaprio D."/>
            <person name="Crawford M."/>
            <person name="Koehrsen M."/>
            <person name="Engels R."/>
            <person name="Montgomery P."/>
            <person name="Pearson M."/>
            <person name="Howarth C."/>
            <person name="Larson L."/>
            <person name="White J."/>
            <person name="O'Leary S."/>
            <person name="Kodira C."/>
            <person name="Zeng Q."/>
            <person name="Yandava C."/>
            <person name="Alvarado L."/>
            <person name="Longcore J."/>
            <person name="James T."/>
        </authorList>
    </citation>
    <scope>NUCLEOTIDE SEQUENCE [LARGE SCALE GENOMIC DNA]</scope>
    <source>
        <strain evidence="12 13">JEL423</strain>
    </source>
</reference>
<gene>
    <name evidence="12" type="ORF">BDEG_27997</name>
</gene>
<evidence type="ECO:0000256" key="7">
    <source>
        <dbReference type="ARBA" id="ARBA00023163"/>
    </source>
</evidence>
<dbReference type="Gene3D" id="3.30.160.60">
    <property type="entry name" value="Classic Zinc Finger"/>
    <property type="match status" value="2"/>
</dbReference>
<feature type="region of interest" description="Disordered" evidence="10">
    <location>
        <begin position="362"/>
        <end position="382"/>
    </location>
</feature>
<feature type="compositionally biased region" description="Polar residues" evidence="10">
    <location>
        <begin position="1003"/>
        <end position="1023"/>
    </location>
</feature>
<feature type="compositionally biased region" description="Polar residues" evidence="10">
    <location>
        <begin position="371"/>
        <end position="382"/>
    </location>
</feature>
<evidence type="ECO:0000256" key="3">
    <source>
        <dbReference type="ARBA" id="ARBA00022737"/>
    </source>
</evidence>
<dbReference type="GO" id="GO:0005634">
    <property type="term" value="C:nucleus"/>
    <property type="evidence" value="ECO:0007669"/>
    <property type="project" value="UniProtKB-SubCell"/>
</dbReference>
<feature type="compositionally biased region" description="Basic residues" evidence="10">
    <location>
        <begin position="1116"/>
        <end position="1126"/>
    </location>
</feature>